<dbReference type="Pfam" id="PF11915">
    <property type="entry name" value="DUF3433"/>
    <property type="match status" value="1"/>
</dbReference>
<dbReference type="PANTHER" id="PTHR37544:SF3">
    <property type="entry name" value="SPRAY"/>
    <property type="match status" value="1"/>
</dbReference>
<feature type="transmembrane region" description="Helical" evidence="1">
    <location>
        <begin position="176"/>
        <end position="198"/>
    </location>
</feature>
<keyword evidence="1" id="KW-0472">Membrane</keyword>
<protein>
    <submittedName>
        <fullName evidence="2">Uncharacterized protein</fullName>
    </submittedName>
</protein>
<dbReference type="EMBL" id="JAAVMX010000011">
    <property type="protein sequence ID" value="KAF4504264.1"/>
    <property type="molecule type" value="Genomic_DNA"/>
</dbReference>
<reference evidence="2 3" key="1">
    <citation type="journal article" date="2020" name="Genome Biol. Evol.">
        <title>A new high-quality draft genome assembly of the Chinese cordyceps Ophiocordyceps sinensis.</title>
        <authorList>
            <person name="Shu R."/>
            <person name="Zhang J."/>
            <person name="Meng Q."/>
            <person name="Zhang H."/>
            <person name="Zhou G."/>
            <person name="Li M."/>
            <person name="Wu P."/>
            <person name="Zhao Y."/>
            <person name="Chen C."/>
            <person name="Qin Q."/>
        </authorList>
    </citation>
    <scope>NUCLEOTIDE SEQUENCE [LARGE SCALE GENOMIC DNA]</scope>
    <source>
        <strain evidence="2 3">IOZ07</strain>
    </source>
</reference>
<evidence type="ECO:0000313" key="3">
    <source>
        <dbReference type="Proteomes" id="UP000557566"/>
    </source>
</evidence>
<gene>
    <name evidence="2" type="ORF">G6O67_008437</name>
</gene>
<feature type="transmembrane region" description="Helical" evidence="1">
    <location>
        <begin position="99"/>
        <end position="120"/>
    </location>
</feature>
<dbReference type="InterPro" id="IPR021840">
    <property type="entry name" value="DUF3433"/>
</dbReference>
<feature type="transmembrane region" description="Helical" evidence="1">
    <location>
        <begin position="506"/>
        <end position="525"/>
    </location>
</feature>
<evidence type="ECO:0000256" key="1">
    <source>
        <dbReference type="SAM" id="Phobius"/>
    </source>
</evidence>
<comment type="caution">
    <text evidence="2">The sequence shown here is derived from an EMBL/GenBank/DDBJ whole genome shotgun (WGS) entry which is preliminary data.</text>
</comment>
<feature type="transmembrane region" description="Helical" evidence="1">
    <location>
        <begin position="393"/>
        <end position="417"/>
    </location>
</feature>
<dbReference type="AlphaFoldDB" id="A0A8H4PK65"/>
<feature type="transmembrane region" description="Helical" evidence="1">
    <location>
        <begin position="363"/>
        <end position="381"/>
    </location>
</feature>
<organism evidence="2 3">
    <name type="scientific">Ophiocordyceps sinensis</name>
    <dbReference type="NCBI Taxonomy" id="72228"/>
    <lineage>
        <taxon>Eukaryota</taxon>
        <taxon>Fungi</taxon>
        <taxon>Dikarya</taxon>
        <taxon>Ascomycota</taxon>
        <taxon>Pezizomycotina</taxon>
        <taxon>Sordariomycetes</taxon>
        <taxon>Hypocreomycetidae</taxon>
        <taxon>Hypocreales</taxon>
        <taxon>Ophiocordycipitaceae</taxon>
        <taxon>Ophiocordyceps</taxon>
    </lineage>
</organism>
<proteinExistence type="predicted"/>
<feature type="transmembrane region" description="Helical" evidence="1">
    <location>
        <begin position="210"/>
        <end position="232"/>
    </location>
</feature>
<dbReference type="PANTHER" id="PTHR37544">
    <property type="entry name" value="SPRAY-RELATED"/>
    <property type="match status" value="1"/>
</dbReference>
<accession>A0A8H4PK65</accession>
<keyword evidence="1" id="KW-1133">Transmembrane helix</keyword>
<dbReference type="Proteomes" id="UP000557566">
    <property type="component" value="Unassembled WGS sequence"/>
</dbReference>
<dbReference type="OrthoDB" id="5052164at2759"/>
<name>A0A8H4PK65_9HYPO</name>
<sequence length="683" mass="75295">MSVEHTRNEVAAEHVPPFPAYVALQNIEFHHDQSVPRHRVGARESQPVFPDAHNRLPVLDFKPLTLRFWFLCVVLTWNLFVTAVLVVLLSSPVFPLTNIWMYFVVQVLPTAVGTVTTTFLRCIVLNLNRLTPFIRCAGGDSTTSADKLGCTAGGSILRWFFPYFSYRDAFATRSGLLLGSSLVEFIALFLLGIKAALLNTAGLRHVQANGWAALFLLVVYVMLDVHTVWVMCYMRNRTTGLRWDPVSIADHLALFRGAGFLDEFAGACIASPSSMKARLRNLRLRLGYWRTGTKLWHGFDATATSRKHASQTGSENAAPMERAWSSCPGVDVTDRAVLVSMEQLSVRRYAATGVFLHPMVRTVFAVGAVLLAAGHIAVLVLRKSDQVIVTTTMSTIAAAFAFQFGPVFLLGLFTWFWDGIGLSMAHTQPFVALRHDATADQSLLLNYTCLPRPVAIFTALTNGHFKLGLTSAVGYIQRLLPIIAGATVLINDEGDVRTVQVSVGRFYVVILWLSVYAVLISWDVMTEGYERCLPHAYGSIADLLSWTYASGLLRDDNLSSDKQGTLAGNPLEVKITDAAEAETAANNHMRGVMRDQGEEWYMKARLRLVGKRYNFGLTPVHANADLHTIGIGVVDENSRVVDIPVARPLGLLRRRREGAGDNAESGKYSIAGAGWALGRRRKA</sequence>
<keyword evidence="1" id="KW-0812">Transmembrane</keyword>
<keyword evidence="3" id="KW-1185">Reference proteome</keyword>
<evidence type="ECO:0000313" key="2">
    <source>
        <dbReference type="EMBL" id="KAF4504264.1"/>
    </source>
</evidence>
<feature type="transmembrane region" description="Helical" evidence="1">
    <location>
        <begin position="68"/>
        <end position="93"/>
    </location>
</feature>